<comment type="subcellular location">
    <subcellularLocation>
        <location evidence="6">Cell membrane</location>
        <topology evidence="6">Multi-pass membrane protein</topology>
    </subcellularLocation>
    <subcellularLocation>
        <location evidence="1">Membrane</location>
        <topology evidence="1">Multi-pass membrane protein</topology>
    </subcellularLocation>
</comment>
<dbReference type="PANTHER" id="PTHR11403:SF6">
    <property type="entry name" value="NITRIC OXIDE REDUCTASE SUBUNIT E"/>
    <property type="match status" value="1"/>
</dbReference>
<gene>
    <name evidence="9" type="ordered locus">Msil_1513</name>
</gene>
<proteinExistence type="inferred from homology"/>
<evidence type="ECO:0000256" key="7">
    <source>
        <dbReference type="SAM" id="Phobius"/>
    </source>
</evidence>
<feature type="domain" description="Heme-copper oxidase subunit III family profile" evidence="8">
    <location>
        <begin position="18"/>
        <end position="184"/>
    </location>
</feature>
<evidence type="ECO:0000256" key="2">
    <source>
        <dbReference type="ARBA" id="ARBA00010581"/>
    </source>
</evidence>
<comment type="similarity">
    <text evidence="2 6">Belongs to the cytochrome c oxidase subunit 3 family.</text>
</comment>
<dbReference type="GO" id="GO:0005886">
    <property type="term" value="C:plasma membrane"/>
    <property type="evidence" value="ECO:0007669"/>
    <property type="project" value="UniProtKB-SubCell"/>
</dbReference>
<accession>B8EHY1</accession>
<evidence type="ECO:0000256" key="6">
    <source>
        <dbReference type="RuleBase" id="RU003376"/>
    </source>
</evidence>
<evidence type="ECO:0000313" key="9">
    <source>
        <dbReference type="EMBL" id="ACK50463.1"/>
    </source>
</evidence>
<keyword evidence="4 7" id="KW-1133">Transmembrane helix</keyword>
<evidence type="ECO:0000313" key="10">
    <source>
        <dbReference type="Proteomes" id="UP000002257"/>
    </source>
</evidence>
<dbReference type="SUPFAM" id="SSF81452">
    <property type="entry name" value="Cytochrome c oxidase subunit III-like"/>
    <property type="match status" value="1"/>
</dbReference>
<keyword evidence="10" id="KW-1185">Reference proteome</keyword>
<dbReference type="InterPro" id="IPR035973">
    <property type="entry name" value="Cyt_c_oxidase_su3-like_sf"/>
</dbReference>
<dbReference type="Proteomes" id="UP000002257">
    <property type="component" value="Chromosome"/>
</dbReference>
<reference evidence="9 10" key="1">
    <citation type="journal article" date="2010" name="J. Bacteriol.">
        <title>Complete genome sequence of the aerobic facultative methanotroph Methylocella silvestris BL2.</title>
        <authorList>
            <person name="Chen Y."/>
            <person name="Crombie A."/>
            <person name="Rahman M.T."/>
            <person name="Dedysh S.N."/>
            <person name="Liesack W."/>
            <person name="Stott M.B."/>
            <person name="Alam M."/>
            <person name="Theisen A.R."/>
            <person name="Murrell J.C."/>
            <person name="Dunfield P.F."/>
        </authorList>
    </citation>
    <scope>NUCLEOTIDE SEQUENCE [LARGE SCALE GENOMIC DNA]</scope>
    <source>
        <strain evidence="10">DSM 15510 / CIP 108128 / LMG 27833 / NCIMB 13906 / BL2</strain>
    </source>
</reference>
<dbReference type="InterPro" id="IPR000298">
    <property type="entry name" value="Cyt_c_oxidase-like_su3"/>
</dbReference>
<protein>
    <submittedName>
        <fullName evidence="9">Cytochrome c oxidase subunit III</fullName>
    </submittedName>
</protein>
<dbReference type="STRING" id="395965.Msil_1513"/>
<dbReference type="InterPro" id="IPR024791">
    <property type="entry name" value="Cyt_c/ubiquinol_Oxase_su3"/>
</dbReference>
<sequence length="184" mass="19686">MRSSGWGPLSALPGNPLMWVLIASELAVFALALAGYAGARAKDPSGFAAAQDQLDRVAGTINTATLLTSGLFAALANEARRNGDRGWARWSLLAAAALGCLFLLVKGFEYGGEIAAGNDIDSSPFFTLYFLVTGFHALHVILGIGILAVVAFFDSKENIETGTAFWHMVDLIWIVVFPSFYLLR</sequence>
<dbReference type="EMBL" id="CP001280">
    <property type="protein sequence ID" value="ACK50463.1"/>
    <property type="molecule type" value="Genomic_DNA"/>
</dbReference>
<evidence type="ECO:0000256" key="3">
    <source>
        <dbReference type="ARBA" id="ARBA00022692"/>
    </source>
</evidence>
<evidence type="ECO:0000256" key="5">
    <source>
        <dbReference type="ARBA" id="ARBA00023136"/>
    </source>
</evidence>
<evidence type="ECO:0000256" key="1">
    <source>
        <dbReference type="ARBA" id="ARBA00004141"/>
    </source>
</evidence>
<evidence type="ECO:0000259" key="8">
    <source>
        <dbReference type="PROSITE" id="PS50253"/>
    </source>
</evidence>
<dbReference type="GO" id="GO:0019646">
    <property type="term" value="P:aerobic electron transport chain"/>
    <property type="evidence" value="ECO:0007669"/>
    <property type="project" value="InterPro"/>
</dbReference>
<keyword evidence="5 7" id="KW-0472">Membrane</keyword>
<keyword evidence="3 6" id="KW-0812">Transmembrane</keyword>
<feature type="transmembrane region" description="Helical" evidence="7">
    <location>
        <begin position="165"/>
        <end position="183"/>
    </location>
</feature>
<name>B8EHY1_METSB</name>
<dbReference type="InterPro" id="IPR013833">
    <property type="entry name" value="Cyt_c_oxidase_su3_a-hlx"/>
</dbReference>
<dbReference type="GO" id="GO:0004129">
    <property type="term" value="F:cytochrome-c oxidase activity"/>
    <property type="evidence" value="ECO:0007669"/>
    <property type="project" value="InterPro"/>
</dbReference>
<dbReference type="eggNOG" id="COG1845">
    <property type="taxonomic scope" value="Bacteria"/>
</dbReference>
<dbReference type="PROSITE" id="PS50253">
    <property type="entry name" value="COX3"/>
    <property type="match status" value="1"/>
</dbReference>
<feature type="transmembrane region" description="Helical" evidence="7">
    <location>
        <begin position="126"/>
        <end position="153"/>
    </location>
</feature>
<dbReference type="KEGG" id="msl:Msil_1513"/>
<dbReference type="AlphaFoldDB" id="B8EHY1"/>
<feature type="transmembrane region" description="Helical" evidence="7">
    <location>
        <begin position="16"/>
        <end position="36"/>
    </location>
</feature>
<dbReference type="Pfam" id="PF00510">
    <property type="entry name" value="COX3"/>
    <property type="match status" value="1"/>
</dbReference>
<dbReference type="Gene3D" id="1.20.120.80">
    <property type="entry name" value="Cytochrome c oxidase, subunit III, four-helix bundle"/>
    <property type="match status" value="1"/>
</dbReference>
<organism evidence="9 10">
    <name type="scientific">Methylocella silvestris (strain DSM 15510 / CIP 108128 / LMG 27833 / NCIMB 13906 / BL2)</name>
    <dbReference type="NCBI Taxonomy" id="395965"/>
    <lineage>
        <taxon>Bacteria</taxon>
        <taxon>Pseudomonadati</taxon>
        <taxon>Pseudomonadota</taxon>
        <taxon>Alphaproteobacteria</taxon>
        <taxon>Hyphomicrobiales</taxon>
        <taxon>Beijerinckiaceae</taxon>
        <taxon>Methylocella</taxon>
    </lineage>
</organism>
<feature type="transmembrane region" description="Helical" evidence="7">
    <location>
        <begin position="57"/>
        <end position="75"/>
    </location>
</feature>
<evidence type="ECO:0000256" key="4">
    <source>
        <dbReference type="ARBA" id="ARBA00022989"/>
    </source>
</evidence>
<feature type="transmembrane region" description="Helical" evidence="7">
    <location>
        <begin position="87"/>
        <end position="105"/>
    </location>
</feature>
<dbReference type="HOGENOM" id="CLU_044071_2_0_5"/>
<dbReference type="PANTHER" id="PTHR11403">
    <property type="entry name" value="CYTOCHROME C OXIDASE SUBUNIT III"/>
    <property type="match status" value="1"/>
</dbReference>